<feature type="compositionally biased region" description="Basic and acidic residues" evidence="2">
    <location>
        <begin position="50"/>
        <end position="65"/>
    </location>
</feature>
<feature type="coiled-coil region" evidence="1">
    <location>
        <begin position="678"/>
        <end position="716"/>
    </location>
</feature>
<dbReference type="Proteomes" id="UP000291022">
    <property type="component" value="Unassembled WGS sequence"/>
</dbReference>
<accession>A0A452QHR6</accession>
<dbReference type="GO" id="GO:0005814">
    <property type="term" value="C:centriole"/>
    <property type="evidence" value="ECO:0007669"/>
    <property type="project" value="TreeGrafter"/>
</dbReference>
<protein>
    <submittedName>
        <fullName evidence="4">Fas binding factor 1</fullName>
    </submittedName>
</protein>
<feature type="coiled-coil region" evidence="1">
    <location>
        <begin position="908"/>
        <end position="942"/>
    </location>
</feature>
<feature type="coiled-coil region" evidence="1">
    <location>
        <begin position="488"/>
        <end position="631"/>
    </location>
</feature>
<reference evidence="4" key="3">
    <citation type="submission" date="2025-09" db="UniProtKB">
        <authorList>
            <consortium name="Ensembl"/>
        </authorList>
    </citation>
    <scope>IDENTIFICATION</scope>
</reference>
<keyword evidence="5" id="KW-1185">Reference proteome</keyword>
<gene>
    <name evidence="4" type="primary">FBF1</name>
</gene>
<dbReference type="AlphaFoldDB" id="A0A452QHR6"/>
<dbReference type="Pfam" id="PF21007">
    <property type="entry name" value="FBF1"/>
    <property type="match status" value="1"/>
</dbReference>
<feature type="compositionally biased region" description="Basic and acidic residues" evidence="2">
    <location>
        <begin position="211"/>
        <end position="232"/>
    </location>
</feature>
<feature type="domain" description="Fas-binding factor 1 C-terminal" evidence="3">
    <location>
        <begin position="505"/>
        <end position="1027"/>
    </location>
</feature>
<reference evidence="4" key="2">
    <citation type="submission" date="2025-08" db="UniProtKB">
        <authorList>
            <consortium name="Ensembl"/>
        </authorList>
    </citation>
    <scope>IDENTIFICATION</scope>
</reference>
<proteinExistence type="predicted"/>
<name>A0A452QHR6_URSAM</name>
<dbReference type="InterPro" id="IPR033561">
    <property type="entry name" value="FBF1"/>
</dbReference>
<feature type="region of interest" description="Disordered" evidence="2">
    <location>
        <begin position="45"/>
        <end position="462"/>
    </location>
</feature>
<dbReference type="GO" id="GO:0060271">
    <property type="term" value="P:cilium assembly"/>
    <property type="evidence" value="ECO:0007669"/>
    <property type="project" value="InterPro"/>
</dbReference>
<feature type="compositionally biased region" description="Polar residues" evidence="2">
    <location>
        <begin position="416"/>
        <end position="429"/>
    </location>
</feature>
<feature type="compositionally biased region" description="Basic and acidic residues" evidence="2">
    <location>
        <begin position="174"/>
        <end position="197"/>
    </location>
</feature>
<sequence length="1074" mass="119392">RAFSTTAGLLGPDAEVSLAHATPHPLYLSPEDLDDMDADLFGLKRSNLASDKRAARGPGKEELPRHPKPAGDAIPAKKPPPSPSSFGHQDRKFSFEDLEDPLAGLLSDNEEGITKKPPGAESKMASEKSPAPVRDQGPSIPLTPGDTPVRKKEEVLFDEEDDIVATLGFADSPTAERRQTGDQEGPRPARSRLDELLGRGTATKLLARPGTGEHREFKLDKKYQRPQDKEGPWGDEDFTFGAYQPTVGSCEGRQSRRQSVSRFLAEDGTDTKGEPGSKPSTPAASSPIHPRKGGADWLGLKDDDLFPPSPTREAQRGGSALSTPSVLPPRSQPSAPGRHSAPGGLPSSSLGPKPPAEGAGFPAKASQPSQLGASEEKEEEDWLSQALSRKKSQGLAREEHTEASKGQNLVGAVGSAPSSSQPVPSTQGFEQAAAGGPSGTAAKKPPIRPSLLPESLARSLSPGPEYQRQLVAAQAQLQSSPAELQADLLQSQARLAELEAQVRRLELERAQHQLLLESLQQRHQADLELIESAHRSRVKVLETSYQQREERLRREHEELSARYLSHCQEAEQARAELAAQYQRRLAAAMQEKDQEMERLRELQRASILEMRQDHEEQLQRLKVLKDREIDAVTSATSHTRSLNGIIEQMEKFSSSLHELSSRVEASHLTTTQERELGLRQHDQQLRALQERLGQQRRDMEEERSHLQEVIGKMEARLNEQSRLLEQERWRVTAEQSKAESSQRALEEQRKVMVQQISMEREELEKAKSALLEEQKSVMHKCGEERRRLAAEWAEFYAQQKLSKERAEREAERALQMDSQREGTLVSLAKEQAELKIRASELRAKEEQLAAEREALERERQELQLEKERVSAAALRTRLRAQEVESMSQVASEKFEEGQRALREAWQVQQEQQARLQLVQRQQERLREQEQRVQQEHLSLAQQRLRLGHVPQDLPSSPVALLPMTQGPAAASLSAIVAPAPSTPQRGQPPTGLGASHLHARLVLLKHTAEQDRDFLENEQFFLETLKKQSLLLGQIPKPRGLSHLIPLTPSRRACCTVLLWSTSSPGCCSGSCLH</sequence>
<dbReference type="GO" id="GO:0097539">
    <property type="term" value="C:ciliary transition fiber"/>
    <property type="evidence" value="ECO:0007669"/>
    <property type="project" value="InterPro"/>
</dbReference>
<keyword evidence="1" id="KW-0175">Coiled coil</keyword>
<dbReference type="GeneTree" id="ENSGT00720000108861"/>
<feature type="compositionally biased region" description="Low complexity" evidence="2">
    <location>
        <begin position="340"/>
        <end position="351"/>
    </location>
</feature>
<feature type="coiled-coil region" evidence="1">
    <location>
        <begin position="753"/>
        <end position="875"/>
    </location>
</feature>
<organism evidence="4 5">
    <name type="scientific">Ursus americanus</name>
    <name type="common">American black bear</name>
    <name type="synonym">Euarctos americanus</name>
    <dbReference type="NCBI Taxonomy" id="9643"/>
    <lineage>
        <taxon>Eukaryota</taxon>
        <taxon>Metazoa</taxon>
        <taxon>Chordata</taxon>
        <taxon>Craniata</taxon>
        <taxon>Vertebrata</taxon>
        <taxon>Euteleostomi</taxon>
        <taxon>Mammalia</taxon>
        <taxon>Eutheria</taxon>
        <taxon>Laurasiatheria</taxon>
        <taxon>Carnivora</taxon>
        <taxon>Caniformia</taxon>
        <taxon>Ursidae</taxon>
        <taxon>Ursus</taxon>
    </lineage>
</organism>
<dbReference type="GO" id="GO:0090162">
    <property type="term" value="P:establishment of epithelial cell polarity"/>
    <property type="evidence" value="ECO:0007669"/>
    <property type="project" value="InterPro"/>
</dbReference>
<evidence type="ECO:0000256" key="2">
    <source>
        <dbReference type="SAM" id="MobiDB-lite"/>
    </source>
</evidence>
<dbReference type="InterPro" id="IPR049390">
    <property type="entry name" value="FBF1_C"/>
</dbReference>
<evidence type="ECO:0000256" key="1">
    <source>
        <dbReference type="SAM" id="Coils"/>
    </source>
</evidence>
<reference evidence="5" key="1">
    <citation type="submission" date="2016-06" db="EMBL/GenBank/DDBJ databases">
        <title>De novo assembly and RNA-Seq shows season-dependent expression and editing in black bear kidneys.</title>
        <authorList>
            <person name="Korstanje R."/>
            <person name="Srivastava A."/>
            <person name="Sarsani V.K."/>
            <person name="Sheehan S.M."/>
            <person name="Seger R.L."/>
            <person name="Barter M.E."/>
            <person name="Lindqvist C."/>
            <person name="Brody L.C."/>
            <person name="Mullikin J.C."/>
        </authorList>
    </citation>
    <scope>NUCLEOTIDE SEQUENCE [LARGE SCALE GENOMIC DNA]</scope>
</reference>
<evidence type="ECO:0000313" key="5">
    <source>
        <dbReference type="Proteomes" id="UP000291022"/>
    </source>
</evidence>
<dbReference type="PANTHER" id="PTHR33689">
    <property type="entry name" value="FAS-BINDING FACTOR 1"/>
    <property type="match status" value="1"/>
</dbReference>
<evidence type="ECO:0000313" key="4">
    <source>
        <dbReference type="Ensembl" id="ENSUAMP00000004625.1"/>
    </source>
</evidence>
<dbReference type="GO" id="GO:0036064">
    <property type="term" value="C:ciliary basal body"/>
    <property type="evidence" value="ECO:0007669"/>
    <property type="project" value="TreeGrafter"/>
</dbReference>
<dbReference type="Ensembl" id="ENSUAMT00000005268.1">
    <property type="protein sequence ID" value="ENSUAMP00000004625.1"/>
    <property type="gene ID" value="ENSUAMG00000004145.1"/>
</dbReference>
<dbReference type="PANTHER" id="PTHR33689:SF1">
    <property type="entry name" value="FAS-BINDING FACTOR 1"/>
    <property type="match status" value="1"/>
</dbReference>
<evidence type="ECO:0000259" key="3">
    <source>
        <dbReference type="Pfam" id="PF21007"/>
    </source>
</evidence>